<dbReference type="STRING" id="205917.A0A4Y9XU99"/>
<gene>
    <name evidence="2" type="ORF">EVG20_g10157</name>
</gene>
<proteinExistence type="predicted"/>
<accession>A0A4Y9XU99</accession>
<organism evidence="2 3">
    <name type="scientific">Dentipellis fragilis</name>
    <dbReference type="NCBI Taxonomy" id="205917"/>
    <lineage>
        <taxon>Eukaryota</taxon>
        <taxon>Fungi</taxon>
        <taxon>Dikarya</taxon>
        <taxon>Basidiomycota</taxon>
        <taxon>Agaricomycotina</taxon>
        <taxon>Agaricomycetes</taxon>
        <taxon>Russulales</taxon>
        <taxon>Hericiaceae</taxon>
        <taxon>Dentipellis</taxon>
    </lineage>
</organism>
<dbReference type="OrthoDB" id="10266451at2759"/>
<dbReference type="InterPro" id="IPR037505">
    <property type="entry name" value="pH-resp_palC"/>
</dbReference>
<dbReference type="AlphaFoldDB" id="A0A4Y9XU99"/>
<dbReference type="EMBL" id="SEOQ01001167">
    <property type="protein sequence ID" value="TFY53342.1"/>
    <property type="molecule type" value="Genomic_DNA"/>
</dbReference>
<dbReference type="GO" id="GO:0071467">
    <property type="term" value="P:cellular response to pH"/>
    <property type="evidence" value="ECO:0007669"/>
    <property type="project" value="InterPro"/>
</dbReference>
<dbReference type="PANTHER" id="PTHR40463:SF1">
    <property type="entry name" value="PH-RESPONSE REGULATOR PROTEIN PALC"/>
    <property type="match status" value="1"/>
</dbReference>
<name>A0A4Y9XU99_9AGAM</name>
<reference evidence="2 3" key="1">
    <citation type="submission" date="2019-02" db="EMBL/GenBank/DDBJ databases">
        <title>Genome sequencing of the rare red list fungi Dentipellis fragilis.</title>
        <authorList>
            <person name="Buettner E."/>
            <person name="Kellner H."/>
        </authorList>
    </citation>
    <scope>NUCLEOTIDE SEQUENCE [LARGE SCALE GENOMIC DNA]</scope>
    <source>
        <strain evidence="2 3">DSM 105465</strain>
    </source>
</reference>
<sequence length="113" mass="12075">EGKAGRRDRKGRVVEEVETVGTFLTHYKKLNDSLAYQPVPSQAALQASVPAGRLAVAIKAYTRPTPAFGPGSVAFVRKQAEEFELVGGSDGEEVKDVISPRSGQSYGGEGSYF</sequence>
<evidence type="ECO:0000313" key="3">
    <source>
        <dbReference type="Proteomes" id="UP000298327"/>
    </source>
</evidence>
<feature type="region of interest" description="Disordered" evidence="1">
    <location>
        <begin position="91"/>
        <end position="113"/>
    </location>
</feature>
<dbReference type="PANTHER" id="PTHR40463">
    <property type="entry name" value="PH-RESPONSE REGULATOR PROTEIN PALC"/>
    <property type="match status" value="1"/>
</dbReference>
<feature type="non-terminal residue" evidence="2">
    <location>
        <position position="1"/>
    </location>
</feature>
<evidence type="ECO:0000256" key="1">
    <source>
        <dbReference type="SAM" id="MobiDB-lite"/>
    </source>
</evidence>
<protein>
    <submittedName>
        <fullName evidence="2">Uncharacterized protein</fullName>
    </submittedName>
</protein>
<dbReference type="Proteomes" id="UP000298327">
    <property type="component" value="Unassembled WGS sequence"/>
</dbReference>
<evidence type="ECO:0000313" key="2">
    <source>
        <dbReference type="EMBL" id="TFY53342.1"/>
    </source>
</evidence>
<keyword evidence="3" id="KW-1185">Reference proteome</keyword>
<dbReference type="GO" id="GO:0005886">
    <property type="term" value="C:plasma membrane"/>
    <property type="evidence" value="ECO:0007669"/>
    <property type="project" value="TreeGrafter"/>
</dbReference>
<comment type="caution">
    <text evidence="2">The sequence shown here is derived from an EMBL/GenBank/DDBJ whole genome shotgun (WGS) entry which is preliminary data.</text>
</comment>